<reference evidence="1" key="1">
    <citation type="journal article" date="2020" name="Nature">
        <title>Giant virus diversity and host interactions through global metagenomics.</title>
        <authorList>
            <person name="Schulz F."/>
            <person name="Roux S."/>
            <person name="Paez-Espino D."/>
            <person name="Jungbluth S."/>
            <person name="Walsh D.A."/>
            <person name="Denef V.J."/>
            <person name="McMahon K.D."/>
            <person name="Konstantinidis K.T."/>
            <person name="Eloe-Fadrosh E.A."/>
            <person name="Kyrpides N.C."/>
            <person name="Woyke T."/>
        </authorList>
    </citation>
    <scope>NUCLEOTIDE SEQUENCE</scope>
    <source>
        <strain evidence="1">GVMAG-M-3300023184-168</strain>
    </source>
</reference>
<dbReference type="InterPro" id="IPR014903">
    <property type="entry name" value="DUF1796"/>
</dbReference>
<evidence type="ECO:0008006" key="2">
    <source>
        <dbReference type="Google" id="ProtNLM"/>
    </source>
</evidence>
<protein>
    <recommendedName>
        <fullName evidence="2">Papain-like cysteine peptidase</fullName>
    </recommendedName>
</protein>
<evidence type="ECO:0000313" key="1">
    <source>
        <dbReference type="EMBL" id="QHT83745.1"/>
    </source>
</evidence>
<sequence length="243" mass="29215">MDTIKIISFGYRCSSAGLLKKMGLKHESYPFDWLISRLFVIKHCIETNFTEFLNLENYEKKQCKTYEMADINNIFICDEDLIVNNYYQPLNIPNPEVAYKWYLAMNHHNILEKDREYYIRCIHRFQEVMKTNNKKIFLHICPLILLDKYNEIKDEIIKKINIFDEFIYTIYNGNMRGIIFIMVRDDNNIYKIKGELLILSELTKTQIYIVYANKNFIDAGEIFMGENIEEELFIEEIIKKEIF</sequence>
<dbReference type="Pfam" id="PF08795">
    <property type="entry name" value="DUF1796"/>
    <property type="match status" value="1"/>
</dbReference>
<organism evidence="1">
    <name type="scientific">viral metagenome</name>
    <dbReference type="NCBI Taxonomy" id="1070528"/>
    <lineage>
        <taxon>unclassified sequences</taxon>
        <taxon>metagenomes</taxon>
        <taxon>organismal metagenomes</taxon>
    </lineage>
</organism>
<proteinExistence type="predicted"/>
<dbReference type="EMBL" id="MN740011">
    <property type="protein sequence ID" value="QHT83745.1"/>
    <property type="molecule type" value="Genomic_DNA"/>
</dbReference>
<accession>A0A6C0HUB2</accession>
<name>A0A6C0HUB2_9ZZZZ</name>
<dbReference type="AlphaFoldDB" id="A0A6C0HUB2"/>